<gene>
    <name evidence="2" type="ORF">BpHYR1_028594</name>
</gene>
<proteinExistence type="predicted"/>
<reference evidence="2 3" key="1">
    <citation type="journal article" date="2018" name="Sci. Rep.">
        <title>Genomic signatures of local adaptation to the degree of environmental predictability in rotifers.</title>
        <authorList>
            <person name="Franch-Gras L."/>
            <person name="Hahn C."/>
            <person name="Garcia-Roger E.M."/>
            <person name="Carmona M.J."/>
            <person name="Serra M."/>
            <person name="Gomez A."/>
        </authorList>
    </citation>
    <scope>NUCLEOTIDE SEQUENCE [LARGE SCALE GENOMIC DNA]</scope>
    <source>
        <strain evidence="2">HYR1</strain>
    </source>
</reference>
<comment type="caution">
    <text evidence="2">The sequence shown here is derived from an EMBL/GenBank/DDBJ whole genome shotgun (WGS) entry which is preliminary data.</text>
</comment>
<dbReference type="AlphaFoldDB" id="A0A3M7PH72"/>
<dbReference type="Proteomes" id="UP000276133">
    <property type="component" value="Unassembled WGS sequence"/>
</dbReference>
<feature type="signal peptide" evidence="1">
    <location>
        <begin position="1"/>
        <end position="18"/>
    </location>
</feature>
<sequence>MSLLAVMIVTLTVINVNGVGSDIGRTLSCVPLLVEPLHQL</sequence>
<evidence type="ECO:0000313" key="3">
    <source>
        <dbReference type="Proteomes" id="UP000276133"/>
    </source>
</evidence>
<evidence type="ECO:0000256" key="1">
    <source>
        <dbReference type="SAM" id="SignalP"/>
    </source>
</evidence>
<accession>A0A3M7PH72</accession>
<keyword evidence="3" id="KW-1185">Reference proteome</keyword>
<organism evidence="2 3">
    <name type="scientific">Brachionus plicatilis</name>
    <name type="common">Marine rotifer</name>
    <name type="synonym">Brachionus muelleri</name>
    <dbReference type="NCBI Taxonomy" id="10195"/>
    <lineage>
        <taxon>Eukaryota</taxon>
        <taxon>Metazoa</taxon>
        <taxon>Spiralia</taxon>
        <taxon>Gnathifera</taxon>
        <taxon>Rotifera</taxon>
        <taxon>Eurotatoria</taxon>
        <taxon>Monogononta</taxon>
        <taxon>Pseudotrocha</taxon>
        <taxon>Ploima</taxon>
        <taxon>Brachionidae</taxon>
        <taxon>Brachionus</taxon>
    </lineage>
</organism>
<evidence type="ECO:0000313" key="2">
    <source>
        <dbReference type="EMBL" id="RMZ98353.1"/>
    </source>
</evidence>
<name>A0A3M7PH72_BRAPC</name>
<dbReference type="EMBL" id="REGN01010823">
    <property type="protein sequence ID" value="RMZ98353.1"/>
    <property type="molecule type" value="Genomic_DNA"/>
</dbReference>
<protein>
    <submittedName>
        <fullName evidence="2">Uncharacterized protein</fullName>
    </submittedName>
</protein>
<keyword evidence="1" id="KW-0732">Signal</keyword>
<feature type="chain" id="PRO_5018173491" evidence="1">
    <location>
        <begin position="19"/>
        <end position="40"/>
    </location>
</feature>